<dbReference type="InterPro" id="IPR007607">
    <property type="entry name" value="BacA/B"/>
</dbReference>
<dbReference type="EMBL" id="NXLT01000005">
    <property type="protein sequence ID" value="RDU66634.1"/>
    <property type="molecule type" value="Genomic_DNA"/>
</dbReference>
<evidence type="ECO:0008006" key="4">
    <source>
        <dbReference type="Google" id="ProtNLM"/>
    </source>
</evidence>
<comment type="similarity">
    <text evidence="1">Belongs to the bactofilin family.</text>
</comment>
<dbReference type="Pfam" id="PF04519">
    <property type="entry name" value="Bactofilin"/>
    <property type="match status" value="1"/>
</dbReference>
<sequence>MAIFTNDNKQLDGSSTSSGGATIIATGTTIKGEIDIECRLHIDGYVEGTINSKDTVMIGKNGFVKGIINAHALVVAGKFIGDCVSNILELKAQGRIEGTITANELVVERKGVFVGESKVRDSKEIPSKDIAKDIDSKKKV</sequence>
<reference evidence="2 3" key="1">
    <citation type="submission" date="2018-04" db="EMBL/GenBank/DDBJ databases">
        <title>Novel Campyloabacter and Helicobacter Species and Strains.</title>
        <authorList>
            <person name="Mannion A.J."/>
            <person name="Shen Z."/>
            <person name="Fox J.G."/>
        </authorList>
    </citation>
    <scope>NUCLEOTIDE SEQUENCE [LARGE SCALE GENOMIC DNA]</scope>
    <source>
        <strain evidence="2 3">MIT 12-6600</strain>
    </source>
</reference>
<protein>
    <recommendedName>
        <fullName evidence="4">Polymer-forming cytoskeletal family protein</fullName>
    </recommendedName>
</protein>
<name>A0A3D8IPS2_9HELI</name>
<dbReference type="AlphaFoldDB" id="A0A3D8IPS2"/>
<dbReference type="OrthoDB" id="5327254at2"/>
<keyword evidence="3" id="KW-1185">Reference proteome</keyword>
<proteinExistence type="inferred from homology"/>
<dbReference type="Proteomes" id="UP000256514">
    <property type="component" value="Unassembled WGS sequence"/>
</dbReference>
<dbReference type="RefSeq" id="WP_115571329.1">
    <property type="nucleotide sequence ID" value="NZ_NXLT01000005.1"/>
</dbReference>
<gene>
    <name evidence="2" type="ORF">CQA54_06655</name>
</gene>
<accession>A0A3D8IPS2</accession>
<comment type="caution">
    <text evidence="2">The sequence shown here is derived from an EMBL/GenBank/DDBJ whole genome shotgun (WGS) entry which is preliminary data.</text>
</comment>
<dbReference type="PANTHER" id="PTHR35024">
    <property type="entry name" value="HYPOTHETICAL CYTOSOLIC PROTEIN"/>
    <property type="match status" value="1"/>
</dbReference>
<dbReference type="PANTHER" id="PTHR35024:SF4">
    <property type="entry name" value="POLYMER-FORMING CYTOSKELETAL PROTEIN"/>
    <property type="match status" value="1"/>
</dbReference>
<evidence type="ECO:0000313" key="2">
    <source>
        <dbReference type="EMBL" id="RDU66634.1"/>
    </source>
</evidence>
<evidence type="ECO:0000256" key="1">
    <source>
        <dbReference type="ARBA" id="ARBA00044755"/>
    </source>
</evidence>
<evidence type="ECO:0000313" key="3">
    <source>
        <dbReference type="Proteomes" id="UP000256514"/>
    </source>
</evidence>
<organism evidence="2 3">
    <name type="scientific">Helicobacter equorum</name>
    <dbReference type="NCBI Taxonomy" id="361872"/>
    <lineage>
        <taxon>Bacteria</taxon>
        <taxon>Pseudomonadati</taxon>
        <taxon>Campylobacterota</taxon>
        <taxon>Epsilonproteobacteria</taxon>
        <taxon>Campylobacterales</taxon>
        <taxon>Helicobacteraceae</taxon>
        <taxon>Helicobacter</taxon>
    </lineage>
</organism>